<comment type="caution">
    <text evidence="1">The sequence shown here is derived from an EMBL/GenBank/DDBJ whole genome shotgun (WGS) entry which is preliminary data.</text>
</comment>
<name>A0ACC2TME5_9FUNG</name>
<accession>A0ACC2TME5</accession>
<gene>
    <name evidence="1" type="ORF">DSO57_1032574</name>
</gene>
<evidence type="ECO:0000313" key="1">
    <source>
        <dbReference type="EMBL" id="KAJ9075770.1"/>
    </source>
</evidence>
<keyword evidence="2" id="KW-1185">Reference proteome</keyword>
<reference evidence="1" key="1">
    <citation type="submission" date="2022-04" db="EMBL/GenBank/DDBJ databases">
        <title>Genome of the entomopathogenic fungus Entomophthora muscae.</title>
        <authorList>
            <person name="Elya C."/>
            <person name="Lovett B.R."/>
            <person name="Lee E."/>
            <person name="Macias A.M."/>
            <person name="Hajek A.E."/>
            <person name="De Bivort B.L."/>
            <person name="Kasson M.T."/>
            <person name="De Fine Licht H.H."/>
            <person name="Stajich J.E."/>
        </authorList>
    </citation>
    <scope>NUCLEOTIDE SEQUENCE</scope>
    <source>
        <strain evidence="1">Berkeley</strain>
    </source>
</reference>
<sequence length="94" mass="10699">MASLNSLQALIVLLCRLLASLSSTSENLLYFEYARYSITSYNGSMLPFAHDSPIHMTINNFNQTLHLHLNPNTHLLHTGMSREAKAYLLYRICL</sequence>
<protein>
    <submittedName>
        <fullName evidence="1">Uncharacterized protein</fullName>
    </submittedName>
</protein>
<dbReference type="EMBL" id="QTSX02002375">
    <property type="protein sequence ID" value="KAJ9075770.1"/>
    <property type="molecule type" value="Genomic_DNA"/>
</dbReference>
<evidence type="ECO:0000313" key="2">
    <source>
        <dbReference type="Proteomes" id="UP001165960"/>
    </source>
</evidence>
<proteinExistence type="predicted"/>
<dbReference type="Proteomes" id="UP001165960">
    <property type="component" value="Unassembled WGS sequence"/>
</dbReference>
<organism evidence="1 2">
    <name type="scientific">Entomophthora muscae</name>
    <dbReference type="NCBI Taxonomy" id="34485"/>
    <lineage>
        <taxon>Eukaryota</taxon>
        <taxon>Fungi</taxon>
        <taxon>Fungi incertae sedis</taxon>
        <taxon>Zoopagomycota</taxon>
        <taxon>Entomophthoromycotina</taxon>
        <taxon>Entomophthoromycetes</taxon>
        <taxon>Entomophthorales</taxon>
        <taxon>Entomophthoraceae</taxon>
        <taxon>Entomophthora</taxon>
    </lineage>
</organism>